<dbReference type="OrthoDB" id="711680at2"/>
<name>A0A3G6U1H2_9FLAO</name>
<organism evidence="2 3">
    <name type="scientific">Chryseobacterium bernardetii</name>
    <dbReference type="NCBI Taxonomy" id="1241978"/>
    <lineage>
        <taxon>Bacteria</taxon>
        <taxon>Pseudomonadati</taxon>
        <taxon>Bacteroidota</taxon>
        <taxon>Flavobacteriia</taxon>
        <taxon>Flavobacteriales</taxon>
        <taxon>Weeksellaceae</taxon>
        <taxon>Chryseobacterium group</taxon>
        <taxon>Chryseobacterium</taxon>
    </lineage>
</organism>
<dbReference type="EMBL" id="CP033932">
    <property type="protein sequence ID" value="AZB26292.1"/>
    <property type="molecule type" value="Genomic_DNA"/>
</dbReference>
<gene>
    <name evidence="2" type="ORF">EG339_17705</name>
</gene>
<evidence type="ECO:0000256" key="1">
    <source>
        <dbReference type="SAM" id="Phobius"/>
    </source>
</evidence>
<keyword evidence="1" id="KW-1133">Transmembrane helix</keyword>
<feature type="transmembrane region" description="Helical" evidence="1">
    <location>
        <begin position="12"/>
        <end position="34"/>
    </location>
</feature>
<dbReference type="Proteomes" id="UP000271193">
    <property type="component" value="Chromosome"/>
</dbReference>
<protein>
    <submittedName>
        <fullName evidence="2">Uncharacterized protein</fullName>
    </submittedName>
</protein>
<keyword evidence="1" id="KW-0472">Membrane</keyword>
<dbReference type="KEGG" id="cben:EG339_17705"/>
<keyword evidence="3" id="KW-1185">Reference proteome</keyword>
<proteinExistence type="predicted"/>
<keyword evidence="1" id="KW-0812">Transmembrane</keyword>
<accession>A0A3G6U1H2</accession>
<dbReference type="AlphaFoldDB" id="A0A3G6U1H2"/>
<evidence type="ECO:0000313" key="3">
    <source>
        <dbReference type="Proteomes" id="UP000271193"/>
    </source>
</evidence>
<reference evidence="3" key="1">
    <citation type="submission" date="2018-11" db="EMBL/GenBank/DDBJ databases">
        <title>Proposal to divide the Flavobacteriaceae and reorganize its genera based on Amino Acid Identity values calculated from whole genome sequences.</title>
        <authorList>
            <person name="Nicholson A.C."/>
            <person name="Gulvik C.A."/>
            <person name="Whitney A.M."/>
            <person name="Humrighouse B.W."/>
            <person name="Bell M."/>
            <person name="Holmes B."/>
            <person name="Steigerwalt A.G."/>
            <person name="Villarma A."/>
            <person name="Sheth M."/>
            <person name="Batra D."/>
            <person name="Pryor J."/>
            <person name="Bernardet J.-F."/>
            <person name="Hugo C."/>
            <person name="Kampfer P."/>
            <person name="Newman J."/>
            <person name="McQuiston J.R."/>
        </authorList>
    </citation>
    <scope>NUCLEOTIDE SEQUENCE [LARGE SCALE GENOMIC DNA]</scope>
    <source>
        <strain evidence="3">G0229</strain>
    </source>
</reference>
<feature type="transmembrane region" description="Helical" evidence="1">
    <location>
        <begin position="46"/>
        <end position="67"/>
    </location>
</feature>
<evidence type="ECO:0000313" key="2">
    <source>
        <dbReference type="EMBL" id="AZB26292.1"/>
    </source>
</evidence>
<sequence length="72" mass="8177">MLSSADLHLERALFLTALMIFFGAGFLCTLIVFIMNSIRKKSKKGLYYFFLFLISGIAVLGFAAVYFCMLFM</sequence>